<dbReference type="InterPro" id="IPR036691">
    <property type="entry name" value="Endo/exonu/phosph_ase_sf"/>
</dbReference>
<evidence type="ECO:0000256" key="8">
    <source>
        <dbReference type="ARBA" id="ARBA00023204"/>
    </source>
</evidence>
<comment type="caution">
    <text evidence="10">The sequence shown here is derived from an EMBL/GenBank/DDBJ whole genome shotgun (WGS) entry which is preliminary data.</text>
</comment>
<proteinExistence type="predicted"/>
<sequence length="241" mass="28285">MIFSLMTYNTCFNQAVERLTKLLKIHSPDILCFQEIETTEKNLQIITNYGYTLADYSNSFIKFGKIYGLATFYNPKTIAFNNSKTIFLQKSIYEALLTLLRIFRGGNKPRTVLKTNFQHITTKKKLIVFNTHLSLHGTNSIRIKQLENVLQDAAIFKTPTIVSGDFNYSYGRKKFESLMHKYHFSEATNHITYTFEWIFLRFFSFRSKNDYVLYRNFQSGQSKKISVGFSDHFPIISRFQL</sequence>
<dbReference type="GO" id="GO:0016787">
    <property type="term" value="F:hydrolase activity"/>
    <property type="evidence" value="ECO:0007669"/>
    <property type="project" value="UniProtKB-KW"/>
</dbReference>
<feature type="domain" description="Endonuclease/exonuclease/phosphatase" evidence="9">
    <location>
        <begin position="6"/>
        <end position="232"/>
    </location>
</feature>
<evidence type="ECO:0000256" key="3">
    <source>
        <dbReference type="ARBA" id="ARBA00022722"/>
    </source>
</evidence>
<evidence type="ECO:0000313" key="11">
    <source>
        <dbReference type="Proteomes" id="UP000183758"/>
    </source>
</evidence>
<keyword evidence="3" id="KW-0540">Nuclease</keyword>
<comment type="cofactor">
    <cofactor evidence="1">
        <name>Mn(2+)</name>
        <dbReference type="ChEBI" id="CHEBI:29035"/>
    </cofactor>
</comment>
<evidence type="ECO:0000256" key="1">
    <source>
        <dbReference type="ARBA" id="ARBA00001936"/>
    </source>
</evidence>
<accession>A0A1J5HWV8</accession>
<dbReference type="InterPro" id="IPR051547">
    <property type="entry name" value="TDP2-like"/>
</dbReference>
<comment type="cofactor">
    <cofactor evidence="2">
        <name>Mg(2+)</name>
        <dbReference type="ChEBI" id="CHEBI:18420"/>
    </cofactor>
</comment>
<evidence type="ECO:0000256" key="7">
    <source>
        <dbReference type="ARBA" id="ARBA00022842"/>
    </source>
</evidence>
<keyword evidence="5" id="KW-0227">DNA damage</keyword>
<keyword evidence="7" id="KW-0460">Magnesium</keyword>
<evidence type="ECO:0000256" key="4">
    <source>
        <dbReference type="ARBA" id="ARBA00022723"/>
    </source>
</evidence>
<organism evidence="10 11">
    <name type="scientific">Candidatus Roizmanbacteria bacterium CG2_30_33_16</name>
    <dbReference type="NCBI Taxonomy" id="1805340"/>
    <lineage>
        <taxon>Bacteria</taxon>
        <taxon>Candidatus Roizmaniibacteriota</taxon>
    </lineage>
</organism>
<reference evidence="10 11" key="1">
    <citation type="journal article" date="2016" name="Environ. Microbiol.">
        <title>Genomic resolution of a cold subsurface aquifer community provides metabolic insights for novel microbes adapted to high CO concentrations.</title>
        <authorList>
            <person name="Probst A.J."/>
            <person name="Castelle C.J."/>
            <person name="Singh A."/>
            <person name="Brown C.T."/>
            <person name="Anantharaman K."/>
            <person name="Sharon I."/>
            <person name="Hug L.A."/>
            <person name="Burstein D."/>
            <person name="Emerson J.B."/>
            <person name="Thomas B.C."/>
            <person name="Banfield J.F."/>
        </authorList>
    </citation>
    <scope>NUCLEOTIDE SEQUENCE [LARGE SCALE GENOMIC DNA]</scope>
    <source>
        <strain evidence="10">CG2_30_33_16</strain>
    </source>
</reference>
<evidence type="ECO:0000256" key="2">
    <source>
        <dbReference type="ARBA" id="ARBA00001946"/>
    </source>
</evidence>
<keyword evidence="6" id="KW-0378">Hydrolase</keyword>
<evidence type="ECO:0000313" key="10">
    <source>
        <dbReference type="EMBL" id="OIP85335.1"/>
    </source>
</evidence>
<dbReference type="InterPro" id="IPR005135">
    <property type="entry name" value="Endo/exonuclease/phosphatase"/>
</dbReference>
<evidence type="ECO:0000259" key="9">
    <source>
        <dbReference type="Pfam" id="PF03372"/>
    </source>
</evidence>
<dbReference type="GO" id="GO:0046872">
    <property type="term" value="F:metal ion binding"/>
    <property type="evidence" value="ECO:0007669"/>
    <property type="project" value="UniProtKB-KW"/>
</dbReference>
<evidence type="ECO:0000256" key="5">
    <source>
        <dbReference type="ARBA" id="ARBA00022763"/>
    </source>
</evidence>
<dbReference type="Proteomes" id="UP000183758">
    <property type="component" value="Unassembled WGS sequence"/>
</dbReference>
<dbReference type="PANTHER" id="PTHR15822:SF4">
    <property type="entry name" value="TYROSYL-DNA PHOSPHODIESTERASE 2"/>
    <property type="match status" value="1"/>
</dbReference>
<dbReference type="EMBL" id="MNZM01000029">
    <property type="protein sequence ID" value="OIP85335.1"/>
    <property type="molecule type" value="Genomic_DNA"/>
</dbReference>
<dbReference type="GO" id="GO:0006281">
    <property type="term" value="P:DNA repair"/>
    <property type="evidence" value="ECO:0007669"/>
    <property type="project" value="UniProtKB-KW"/>
</dbReference>
<name>A0A1J5HWV8_9BACT</name>
<dbReference type="GO" id="GO:0004518">
    <property type="term" value="F:nuclease activity"/>
    <property type="evidence" value="ECO:0007669"/>
    <property type="project" value="UniProtKB-KW"/>
</dbReference>
<keyword evidence="8" id="KW-0234">DNA repair</keyword>
<gene>
    <name evidence="10" type="ORF">AUK04_01250</name>
</gene>
<dbReference type="Pfam" id="PF03372">
    <property type="entry name" value="Exo_endo_phos"/>
    <property type="match status" value="1"/>
</dbReference>
<evidence type="ECO:0000256" key="6">
    <source>
        <dbReference type="ARBA" id="ARBA00022801"/>
    </source>
</evidence>
<dbReference type="SUPFAM" id="SSF56219">
    <property type="entry name" value="DNase I-like"/>
    <property type="match status" value="1"/>
</dbReference>
<keyword evidence="4" id="KW-0479">Metal-binding</keyword>
<dbReference type="Gene3D" id="3.60.10.10">
    <property type="entry name" value="Endonuclease/exonuclease/phosphatase"/>
    <property type="match status" value="1"/>
</dbReference>
<protein>
    <recommendedName>
        <fullName evidence="9">Endonuclease/exonuclease/phosphatase domain-containing protein</fullName>
    </recommendedName>
</protein>
<dbReference type="PANTHER" id="PTHR15822">
    <property type="entry name" value="TRAF AND TNF RECEPTOR-ASSOCIATED PROTEIN"/>
    <property type="match status" value="1"/>
</dbReference>
<dbReference type="AlphaFoldDB" id="A0A1J5HWV8"/>